<dbReference type="PANTHER" id="PTHR44757:SF2">
    <property type="entry name" value="BIOFILM ARCHITECTURE MAINTENANCE PROTEIN MBAA"/>
    <property type="match status" value="1"/>
</dbReference>
<reference evidence="6" key="1">
    <citation type="journal article" date="2021" name="Int. J. Syst. Evol. Microbiol.">
        <title>Actinocatenispora comari sp. nov., an endophytic actinomycete isolated from aerial parts of Comarum salesowianum.</title>
        <authorList>
            <person name="Oyunbileg N."/>
            <person name="Iizaka Y."/>
            <person name="Hamada M."/>
            <person name="Davaapurev B.O."/>
            <person name="Fukumoto A."/>
            <person name="Tsetseg B."/>
            <person name="Kato F."/>
            <person name="Tamura T."/>
            <person name="Batkhuu J."/>
            <person name="Anzai Y."/>
        </authorList>
    </citation>
    <scope>NUCLEOTIDE SEQUENCE [LARGE SCALE GENOMIC DNA]</scope>
    <source>
        <strain evidence="6">NUM-2625</strain>
    </source>
</reference>
<feature type="transmembrane region" description="Helical" evidence="1">
    <location>
        <begin position="204"/>
        <end position="225"/>
    </location>
</feature>
<dbReference type="CDD" id="cd01948">
    <property type="entry name" value="EAL"/>
    <property type="match status" value="1"/>
</dbReference>
<dbReference type="NCBIfam" id="TIGR00229">
    <property type="entry name" value="sensory_box"/>
    <property type="match status" value="1"/>
</dbReference>
<proteinExistence type="predicted"/>
<accession>A0A8J4ABP7</accession>
<keyword evidence="6" id="KW-1185">Reference proteome</keyword>
<feature type="transmembrane region" description="Helical" evidence="1">
    <location>
        <begin position="172"/>
        <end position="192"/>
    </location>
</feature>
<dbReference type="InterPro" id="IPR035919">
    <property type="entry name" value="EAL_sf"/>
</dbReference>
<dbReference type="CDD" id="cd00130">
    <property type="entry name" value="PAS"/>
    <property type="match status" value="1"/>
</dbReference>
<feature type="domain" description="PAS" evidence="2">
    <location>
        <begin position="332"/>
        <end position="402"/>
    </location>
</feature>
<evidence type="ECO:0000256" key="1">
    <source>
        <dbReference type="SAM" id="Phobius"/>
    </source>
</evidence>
<dbReference type="InterPro" id="IPR001633">
    <property type="entry name" value="EAL_dom"/>
</dbReference>
<feature type="domain" description="GGDEF" evidence="4">
    <location>
        <begin position="488"/>
        <end position="618"/>
    </location>
</feature>
<feature type="transmembrane region" description="Helical" evidence="1">
    <location>
        <begin position="138"/>
        <end position="160"/>
    </location>
</feature>
<dbReference type="InterPro" id="IPR035965">
    <property type="entry name" value="PAS-like_dom_sf"/>
</dbReference>
<feature type="transmembrane region" description="Helical" evidence="1">
    <location>
        <begin position="79"/>
        <end position="97"/>
    </location>
</feature>
<dbReference type="PROSITE" id="PS50883">
    <property type="entry name" value="EAL"/>
    <property type="match status" value="1"/>
</dbReference>
<dbReference type="EMBL" id="BOPO01000063">
    <property type="protein sequence ID" value="GIL28366.1"/>
    <property type="molecule type" value="Genomic_DNA"/>
</dbReference>
<evidence type="ECO:0000313" key="6">
    <source>
        <dbReference type="Proteomes" id="UP000614996"/>
    </source>
</evidence>
<dbReference type="SMART" id="SM00052">
    <property type="entry name" value="EAL"/>
    <property type="match status" value="1"/>
</dbReference>
<evidence type="ECO:0000259" key="3">
    <source>
        <dbReference type="PROSITE" id="PS50883"/>
    </source>
</evidence>
<evidence type="ECO:0000313" key="5">
    <source>
        <dbReference type="EMBL" id="GIL28366.1"/>
    </source>
</evidence>
<dbReference type="Gene3D" id="3.20.20.450">
    <property type="entry name" value="EAL domain"/>
    <property type="match status" value="1"/>
</dbReference>
<dbReference type="RefSeq" id="WP_207126082.1">
    <property type="nucleotide sequence ID" value="NZ_BOPO01000063.1"/>
</dbReference>
<feature type="transmembrane region" description="Helical" evidence="1">
    <location>
        <begin position="296"/>
        <end position="313"/>
    </location>
</feature>
<dbReference type="Proteomes" id="UP000614996">
    <property type="component" value="Unassembled WGS sequence"/>
</dbReference>
<dbReference type="CDD" id="cd01949">
    <property type="entry name" value="GGDEF"/>
    <property type="match status" value="1"/>
</dbReference>
<feature type="transmembrane region" description="Helical" evidence="1">
    <location>
        <begin position="103"/>
        <end position="126"/>
    </location>
</feature>
<feature type="transmembrane region" description="Helical" evidence="1">
    <location>
        <begin position="231"/>
        <end position="249"/>
    </location>
</feature>
<feature type="transmembrane region" description="Helical" evidence="1">
    <location>
        <begin position="20"/>
        <end position="41"/>
    </location>
</feature>
<dbReference type="SMART" id="SM00091">
    <property type="entry name" value="PAS"/>
    <property type="match status" value="1"/>
</dbReference>
<comment type="caution">
    <text evidence="5">The sequence shown here is derived from an EMBL/GenBank/DDBJ whole genome shotgun (WGS) entry which is preliminary data.</text>
</comment>
<name>A0A8J4ABP7_9ACTN</name>
<sequence>MTTTAISRALRHPGWSTAAWVLLSVAPVVYGWAILAALAGVLPARAALAAIGAGPVLCAVLLVRLALVLPHGACRGAGMLALGSLAAGAALIVLAAVPHGWGARLLAVGFTVSATLCLLGLLMLPGTAPNWRIRLRRLLDGFGIGISVFYAAWLLVIVPLEGDGLGPSGPRVLLAVLVWLVAAVSLACTVLIAARAFRYRRAALACGAGVALVLLGQAVLVVLVLLHAAPAALFAAAAGTVVGPALLFLGASRSGSRTDTAGVTQPSSFAGMPLLSVPVALAVVATVYHLATVGTFGTYSAGVAVLVVLTVAGREAFAVFDVRCYAAELAEQEARFRSIVAGSDDVTMVLDESLIVRWQSPAAARRFGLSDAEVLGRPFSALFHPEDAPSLAEQLRELLVDPPDARVLVSGRLRDGFGTWRFTESSATDHRDEPAVAGVVVHLRDVSANRELTHQVSRLTYTDPLTGLPNRRALLRTLAELRDRPRPWRGCVLVLDLSGVQEVNETRGREVGDAVLVEVARRLRAALAPDHVLARLGGDEFAVLVGCAPATADGVAARLIGVLAEPYAVGGGRVLLGACAGVAEFAPSATPDELVAGADVAMRRAKTLGGNQSQRYDESLEVQLMRRSMLTAELPGADRRGELDLLYQPIVAVGDRHPVAVEALLRWRHPQLGTVGPEEFVPIAEAAGLIDEIGGWVLHQACRRVAAWRDDDRPVQVAVNLSAVQLREPDFVAQVAAVLDAYEVPPEALIVEAGEADVVADVPAAVRTLGGLRALGVRVALDDFGTGHSALTYLRRLPVDILKADRALIAEPVSPGSPAAPLAEIVVRLGERLGMAVVAEGVETAEQLAALAAAGCGYAQGYLFGRPMPVEHVEAFFDLHSDGVPRVIGPSTVD</sequence>
<dbReference type="SMART" id="SM00267">
    <property type="entry name" value="GGDEF"/>
    <property type="match status" value="1"/>
</dbReference>
<dbReference type="Gene3D" id="3.30.450.20">
    <property type="entry name" value="PAS domain"/>
    <property type="match status" value="1"/>
</dbReference>
<evidence type="ECO:0008006" key="7">
    <source>
        <dbReference type="Google" id="ProtNLM"/>
    </source>
</evidence>
<dbReference type="Gene3D" id="3.30.70.270">
    <property type="match status" value="1"/>
</dbReference>
<dbReference type="InterPro" id="IPR043128">
    <property type="entry name" value="Rev_trsase/Diguanyl_cyclase"/>
</dbReference>
<keyword evidence="1" id="KW-1133">Transmembrane helix</keyword>
<dbReference type="Pfam" id="PF00563">
    <property type="entry name" value="EAL"/>
    <property type="match status" value="1"/>
</dbReference>
<dbReference type="Pfam" id="PF00990">
    <property type="entry name" value="GGDEF"/>
    <property type="match status" value="1"/>
</dbReference>
<dbReference type="NCBIfam" id="TIGR00254">
    <property type="entry name" value="GGDEF"/>
    <property type="match status" value="1"/>
</dbReference>
<evidence type="ECO:0000259" key="4">
    <source>
        <dbReference type="PROSITE" id="PS50887"/>
    </source>
</evidence>
<dbReference type="Pfam" id="PF08448">
    <property type="entry name" value="PAS_4"/>
    <property type="match status" value="1"/>
</dbReference>
<feature type="transmembrane region" description="Helical" evidence="1">
    <location>
        <begin position="47"/>
        <end position="67"/>
    </location>
</feature>
<dbReference type="InterPro" id="IPR000014">
    <property type="entry name" value="PAS"/>
</dbReference>
<organism evidence="5 6">
    <name type="scientific">Actinocatenispora comari</name>
    <dbReference type="NCBI Taxonomy" id="2807577"/>
    <lineage>
        <taxon>Bacteria</taxon>
        <taxon>Bacillati</taxon>
        <taxon>Actinomycetota</taxon>
        <taxon>Actinomycetes</taxon>
        <taxon>Micromonosporales</taxon>
        <taxon>Micromonosporaceae</taxon>
        <taxon>Actinocatenispora</taxon>
    </lineage>
</organism>
<dbReference type="PROSITE" id="PS50112">
    <property type="entry name" value="PAS"/>
    <property type="match status" value="1"/>
</dbReference>
<keyword evidence="1" id="KW-0812">Transmembrane</keyword>
<keyword evidence="1" id="KW-0472">Membrane</keyword>
<dbReference type="PANTHER" id="PTHR44757">
    <property type="entry name" value="DIGUANYLATE CYCLASE DGCP"/>
    <property type="match status" value="1"/>
</dbReference>
<dbReference type="SUPFAM" id="SSF141868">
    <property type="entry name" value="EAL domain-like"/>
    <property type="match status" value="1"/>
</dbReference>
<dbReference type="SUPFAM" id="SSF55785">
    <property type="entry name" value="PYP-like sensor domain (PAS domain)"/>
    <property type="match status" value="1"/>
</dbReference>
<gene>
    <name evidence="5" type="ORF">NUM_36200</name>
</gene>
<evidence type="ECO:0000259" key="2">
    <source>
        <dbReference type="PROSITE" id="PS50112"/>
    </source>
</evidence>
<dbReference type="InterPro" id="IPR013656">
    <property type="entry name" value="PAS_4"/>
</dbReference>
<protein>
    <recommendedName>
        <fullName evidence="7">EAL domain-containing protein</fullName>
    </recommendedName>
</protein>
<feature type="domain" description="EAL" evidence="3">
    <location>
        <begin position="627"/>
        <end position="881"/>
    </location>
</feature>
<dbReference type="SUPFAM" id="SSF55073">
    <property type="entry name" value="Nucleotide cyclase"/>
    <property type="match status" value="1"/>
</dbReference>
<dbReference type="InterPro" id="IPR000160">
    <property type="entry name" value="GGDEF_dom"/>
</dbReference>
<dbReference type="AlphaFoldDB" id="A0A8J4ABP7"/>
<dbReference type="InterPro" id="IPR029787">
    <property type="entry name" value="Nucleotide_cyclase"/>
</dbReference>
<dbReference type="InterPro" id="IPR052155">
    <property type="entry name" value="Biofilm_reg_signaling"/>
</dbReference>
<dbReference type="PROSITE" id="PS50887">
    <property type="entry name" value="GGDEF"/>
    <property type="match status" value="1"/>
</dbReference>